<dbReference type="PROSITE" id="PS50216">
    <property type="entry name" value="DHHC"/>
    <property type="match status" value="1"/>
</dbReference>
<evidence type="ECO:0000256" key="2">
    <source>
        <dbReference type="ARBA" id="ARBA00022679"/>
    </source>
</evidence>
<dbReference type="Pfam" id="PF01529">
    <property type="entry name" value="DHHC"/>
    <property type="match status" value="1"/>
</dbReference>
<protein>
    <recommendedName>
        <fullName evidence="7">Palmitoyltransferase</fullName>
        <ecNumber evidence="7">2.3.1.225</ecNumber>
    </recommendedName>
</protein>
<keyword evidence="5 7" id="KW-0472">Membrane</keyword>
<name>A0A814GV21_9BILA</name>
<organism evidence="9 10">
    <name type="scientific">Brachionus calyciflorus</name>
    <dbReference type="NCBI Taxonomy" id="104777"/>
    <lineage>
        <taxon>Eukaryota</taxon>
        <taxon>Metazoa</taxon>
        <taxon>Spiralia</taxon>
        <taxon>Gnathifera</taxon>
        <taxon>Rotifera</taxon>
        <taxon>Eurotatoria</taxon>
        <taxon>Monogononta</taxon>
        <taxon>Pseudotrocha</taxon>
        <taxon>Ploima</taxon>
        <taxon>Brachionidae</taxon>
        <taxon>Brachionus</taxon>
    </lineage>
</organism>
<dbReference type="PANTHER" id="PTHR22883">
    <property type="entry name" value="ZINC FINGER DHHC DOMAIN CONTAINING PROTEIN"/>
    <property type="match status" value="1"/>
</dbReference>
<dbReference type="OrthoDB" id="272303at2759"/>
<dbReference type="EC" id="2.3.1.225" evidence="7"/>
<keyword evidence="3 7" id="KW-0812">Transmembrane</keyword>
<evidence type="ECO:0000256" key="4">
    <source>
        <dbReference type="ARBA" id="ARBA00022989"/>
    </source>
</evidence>
<dbReference type="EMBL" id="CAJNOC010003871">
    <property type="protein sequence ID" value="CAF1001235.1"/>
    <property type="molecule type" value="Genomic_DNA"/>
</dbReference>
<evidence type="ECO:0000313" key="9">
    <source>
        <dbReference type="EMBL" id="CAF1001235.1"/>
    </source>
</evidence>
<dbReference type="AlphaFoldDB" id="A0A814GV21"/>
<dbReference type="InterPro" id="IPR039859">
    <property type="entry name" value="PFA4/ZDH16/20/ERF2-like"/>
</dbReference>
<evidence type="ECO:0000256" key="7">
    <source>
        <dbReference type="RuleBase" id="RU079119"/>
    </source>
</evidence>
<keyword evidence="4 7" id="KW-1133">Transmembrane helix</keyword>
<comment type="subcellular location">
    <subcellularLocation>
        <location evidence="1">Membrane</location>
        <topology evidence="1">Multi-pass membrane protein</topology>
    </subcellularLocation>
</comment>
<evidence type="ECO:0000256" key="1">
    <source>
        <dbReference type="ARBA" id="ARBA00004141"/>
    </source>
</evidence>
<gene>
    <name evidence="9" type="ORF">OXX778_LOCUS16413</name>
</gene>
<dbReference type="GO" id="GO:0005783">
    <property type="term" value="C:endoplasmic reticulum"/>
    <property type="evidence" value="ECO:0007669"/>
    <property type="project" value="TreeGrafter"/>
</dbReference>
<dbReference type="GO" id="GO:0019706">
    <property type="term" value="F:protein-cysteine S-palmitoyltransferase activity"/>
    <property type="evidence" value="ECO:0007669"/>
    <property type="project" value="UniProtKB-EC"/>
</dbReference>
<feature type="transmembrane region" description="Helical" evidence="7">
    <location>
        <begin position="146"/>
        <end position="174"/>
    </location>
</feature>
<feature type="transmembrane region" description="Helical" evidence="7">
    <location>
        <begin position="47"/>
        <end position="71"/>
    </location>
</feature>
<dbReference type="InterPro" id="IPR001594">
    <property type="entry name" value="Palmitoyltrfase_DHHC"/>
</dbReference>
<feature type="transmembrane region" description="Helical" evidence="7">
    <location>
        <begin position="20"/>
        <end position="41"/>
    </location>
</feature>
<keyword evidence="2 7" id="KW-0808">Transferase</keyword>
<comment type="catalytic activity">
    <reaction evidence="7">
        <text>L-cysteinyl-[protein] + hexadecanoyl-CoA = S-hexadecanoyl-L-cysteinyl-[protein] + CoA</text>
        <dbReference type="Rhea" id="RHEA:36683"/>
        <dbReference type="Rhea" id="RHEA-COMP:10131"/>
        <dbReference type="Rhea" id="RHEA-COMP:11032"/>
        <dbReference type="ChEBI" id="CHEBI:29950"/>
        <dbReference type="ChEBI" id="CHEBI:57287"/>
        <dbReference type="ChEBI" id="CHEBI:57379"/>
        <dbReference type="ChEBI" id="CHEBI:74151"/>
        <dbReference type="EC" id="2.3.1.225"/>
    </reaction>
</comment>
<reference evidence="9" key="1">
    <citation type="submission" date="2021-02" db="EMBL/GenBank/DDBJ databases">
        <authorList>
            <person name="Nowell W R."/>
        </authorList>
    </citation>
    <scope>NUCLEOTIDE SEQUENCE</scope>
    <source>
        <strain evidence="9">Ploen Becks lab</strain>
    </source>
</reference>
<comment type="domain">
    <text evidence="7">The DHHC domain is required for palmitoyltransferase activity.</text>
</comment>
<evidence type="ECO:0000256" key="3">
    <source>
        <dbReference type="ARBA" id="ARBA00022692"/>
    </source>
</evidence>
<keyword evidence="6 7" id="KW-0012">Acyltransferase</keyword>
<proteinExistence type="inferred from homology"/>
<accession>A0A814GV21</accession>
<dbReference type="Proteomes" id="UP000663879">
    <property type="component" value="Unassembled WGS sequence"/>
</dbReference>
<feature type="domain" description="Palmitoyltransferase DHHC" evidence="8">
    <location>
        <begin position="99"/>
        <end position="253"/>
    </location>
</feature>
<dbReference type="PANTHER" id="PTHR22883:SF203">
    <property type="entry name" value="PALMITOYLTRANSFERASE"/>
    <property type="match status" value="1"/>
</dbReference>
<dbReference type="GO" id="GO:0006612">
    <property type="term" value="P:protein targeting to membrane"/>
    <property type="evidence" value="ECO:0007669"/>
    <property type="project" value="TreeGrafter"/>
</dbReference>
<comment type="caution">
    <text evidence="9">The sequence shown here is derived from an EMBL/GenBank/DDBJ whole genome shotgun (WGS) entry which is preliminary data.</text>
</comment>
<feature type="transmembrane region" description="Helical" evidence="7">
    <location>
        <begin position="217"/>
        <end position="242"/>
    </location>
</feature>
<sequence>MPESVNFKRKNGFSWPLDKAQIAAWIIILYFALAVFGSFCVSLNEPWSYTLGIIFGILLFIHAFFNIWCMISDPGEETLQKGKVAPQPIFDRQKHKHVIENQFCKICLIVVPLKTKHCRKCNKCVTDFDHHCIYLNNCIGGRNYKIFIMAIVSAFIGALAIFIIGLVEFIFSFYDIQYFLTKKFYNFDSPLCNPTKCDENSKFLPIFAPVRLTGWRAFIMITTILALVACILIGYLIGYHLFLKINNMSTFEHSVKLRQESEKKEQKKITSKTQVEVISGRDRTLSTSDLNEQNSFKLKEKPPLFRNDSLNNFQNKTEQFLQTSYTNSNFDFDGEKVKSNGSVDLYSESRNEDFHQESVHRTRRLFNSRSSHQNGLPCSNSDTQNNYFLVNEENEISHQSLTNLSNLQMKNEENDLYERKITSNIVRLPPLLPITNTRAKKQKNSQENSIDT</sequence>
<comment type="similarity">
    <text evidence="7">Belongs to the DHHC palmitoyltransferase family.</text>
</comment>
<dbReference type="GO" id="GO:0016020">
    <property type="term" value="C:membrane"/>
    <property type="evidence" value="ECO:0007669"/>
    <property type="project" value="UniProtKB-SubCell"/>
</dbReference>
<dbReference type="GO" id="GO:0005794">
    <property type="term" value="C:Golgi apparatus"/>
    <property type="evidence" value="ECO:0007669"/>
    <property type="project" value="TreeGrafter"/>
</dbReference>
<evidence type="ECO:0000313" key="10">
    <source>
        <dbReference type="Proteomes" id="UP000663879"/>
    </source>
</evidence>
<keyword evidence="10" id="KW-1185">Reference proteome</keyword>
<evidence type="ECO:0000259" key="8">
    <source>
        <dbReference type="Pfam" id="PF01529"/>
    </source>
</evidence>
<evidence type="ECO:0000256" key="5">
    <source>
        <dbReference type="ARBA" id="ARBA00023136"/>
    </source>
</evidence>
<evidence type="ECO:0000256" key="6">
    <source>
        <dbReference type="ARBA" id="ARBA00023315"/>
    </source>
</evidence>